<evidence type="ECO:0000256" key="1">
    <source>
        <dbReference type="ARBA" id="ARBA00043967"/>
    </source>
</evidence>
<dbReference type="NCBIfam" id="TIGR01981">
    <property type="entry name" value="sufD"/>
    <property type="match status" value="1"/>
</dbReference>
<evidence type="ECO:0000313" key="4">
    <source>
        <dbReference type="Proteomes" id="UP000824106"/>
    </source>
</evidence>
<evidence type="ECO:0000313" key="3">
    <source>
        <dbReference type="EMBL" id="HIZ70156.1"/>
    </source>
</evidence>
<comment type="similarity">
    <text evidence="1">Belongs to the iron-sulfur cluster assembly SufBD family.</text>
</comment>
<gene>
    <name evidence="3" type="primary">sufD</name>
    <name evidence="3" type="ORF">H9808_00040</name>
</gene>
<protein>
    <submittedName>
        <fullName evidence="3">Fe-S cluster assembly protein SufD</fullName>
    </submittedName>
</protein>
<dbReference type="PANTHER" id="PTHR43575">
    <property type="entry name" value="PROTEIN ABCI7, CHLOROPLASTIC"/>
    <property type="match status" value="1"/>
</dbReference>
<accession>A0A9D2G0P1</accession>
<dbReference type="PANTHER" id="PTHR43575:SF1">
    <property type="entry name" value="PROTEIN ABCI7, CHLOROPLASTIC"/>
    <property type="match status" value="1"/>
</dbReference>
<feature type="domain" description="SUF system FeS cluster assembly SufBD core" evidence="2">
    <location>
        <begin position="145"/>
        <end position="377"/>
    </location>
</feature>
<name>A0A9D2G0P1_9LACT</name>
<reference evidence="3" key="1">
    <citation type="journal article" date="2021" name="PeerJ">
        <title>Extensive microbial diversity within the chicken gut microbiome revealed by metagenomics and culture.</title>
        <authorList>
            <person name="Gilroy R."/>
            <person name="Ravi A."/>
            <person name="Getino M."/>
            <person name="Pursley I."/>
            <person name="Horton D.L."/>
            <person name="Alikhan N.F."/>
            <person name="Baker D."/>
            <person name="Gharbi K."/>
            <person name="Hall N."/>
            <person name="Watson M."/>
            <person name="Adriaenssens E.M."/>
            <person name="Foster-Nyarko E."/>
            <person name="Jarju S."/>
            <person name="Secka A."/>
            <person name="Antonio M."/>
            <person name="Oren A."/>
            <person name="Chaudhuri R.R."/>
            <person name="La Ragione R."/>
            <person name="Hildebrand F."/>
            <person name="Pallen M.J."/>
        </authorList>
    </citation>
    <scope>NUCLEOTIDE SEQUENCE</scope>
    <source>
        <strain evidence="3">CHK169-4300</strain>
    </source>
</reference>
<dbReference type="AlphaFoldDB" id="A0A9D2G0P1"/>
<dbReference type="GO" id="GO:0016226">
    <property type="term" value="P:iron-sulfur cluster assembly"/>
    <property type="evidence" value="ECO:0007669"/>
    <property type="project" value="InterPro"/>
</dbReference>
<dbReference type="InterPro" id="IPR037284">
    <property type="entry name" value="SUF_FeS_clus_asmbl_SufBD_sf"/>
</dbReference>
<reference evidence="3" key="2">
    <citation type="submission" date="2021-04" db="EMBL/GenBank/DDBJ databases">
        <authorList>
            <person name="Gilroy R."/>
        </authorList>
    </citation>
    <scope>NUCLEOTIDE SEQUENCE</scope>
    <source>
        <strain evidence="3">CHK169-4300</strain>
    </source>
</reference>
<dbReference type="InterPro" id="IPR000825">
    <property type="entry name" value="SUF_FeS_clus_asmbl_SufBD_core"/>
</dbReference>
<dbReference type="EMBL" id="DXAZ01000001">
    <property type="protein sequence ID" value="HIZ70156.1"/>
    <property type="molecule type" value="Genomic_DNA"/>
</dbReference>
<dbReference type="InterPro" id="IPR055346">
    <property type="entry name" value="Fe-S_cluster_assembly_SufBD"/>
</dbReference>
<dbReference type="Pfam" id="PF01458">
    <property type="entry name" value="SUFBD_core"/>
    <property type="match status" value="1"/>
</dbReference>
<organism evidence="3 4">
    <name type="scientific">Candidatus Atopostipes pullistercoris</name>
    <dbReference type="NCBI Taxonomy" id="2838467"/>
    <lineage>
        <taxon>Bacteria</taxon>
        <taxon>Bacillati</taxon>
        <taxon>Bacillota</taxon>
        <taxon>Bacilli</taxon>
        <taxon>Lactobacillales</taxon>
        <taxon>Carnobacteriaceae</taxon>
        <taxon>Atopostipes</taxon>
    </lineage>
</organism>
<dbReference type="Proteomes" id="UP000824106">
    <property type="component" value="Unassembled WGS sequence"/>
</dbReference>
<sequence length="407" mass="46358">MRKDHSFYADKDIVEHLSKNLNEPDWFLNYRLKALKAINELEPPKIERLNYSDWKLWQVPDVHLEVPPKTHNQSFDQEDVLILDFKQAFIEQSELFTTIYKNSDFIHFNHLFDAFVMSFLTDSLFIYIPENIQIKEPLELSFIQNNQLEKTVNRQVLIYVGANSSVEITDQYSSIENEQRAVANIQIQIIAEAGAKVQYSSLDQFGENTQAFFQRIGKTGRDAEIHWALGAMNDGNVIEDVRVNLQGQGSASDVKTVAITHNNQVQGINVNVTNIGSHSLGNIYQHGVALDESTLTFNGIGHILKDSKNSDAQQESRVLMLSDDARADANPILLIDEYEVQAGHAASISRVNQEQLYYLMSRGLESKQAEKLIIRGFLGNVLNEIPIPEVRQELIHTIERKLAKYDN</sequence>
<evidence type="ECO:0000259" key="2">
    <source>
        <dbReference type="Pfam" id="PF01458"/>
    </source>
</evidence>
<proteinExistence type="inferred from homology"/>
<dbReference type="InterPro" id="IPR011542">
    <property type="entry name" value="SUF_FeS_clus_asmbl_SufD"/>
</dbReference>
<comment type="caution">
    <text evidence="3">The sequence shown here is derived from an EMBL/GenBank/DDBJ whole genome shotgun (WGS) entry which is preliminary data.</text>
</comment>
<dbReference type="SUPFAM" id="SSF101960">
    <property type="entry name" value="Stabilizer of iron transporter SufD"/>
    <property type="match status" value="1"/>
</dbReference>